<dbReference type="EMBL" id="JAHLJV010000097">
    <property type="protein sequence ID" value="KAK1573193.1"/>
    <property type="molecule type" value="Genomic_DNA"/>
</dbReference>
<dbReference type="AlphaFoldDB" id="A0AAD8UZI1"/>
<organism evidence="2 3">
    <name type="scientific">Colletotrichum navitas</name>
    <dbReference type="NCBI Taxonomy" id="681940"/>
    <lineage>
        <taxon>Eukaryota</taxon>
        <taxon>Fungi</taxon>
        <taxon>Dikarya</taxon>
        <taxon>Ascomycota</taxon>
        <taxon>Pezizomycotina</taxon>
        <taxon>Sordariomycetes</taxon>
        <taxon>Hypocreomycetidae</taxon>
        <taxon>Glomerellales</taxon>
        <taxon>Glomerellaceae</taxon>
        <taxon>Colletotrichum</taxon>
        <taxon>Colletotrichum graminicola species complex</taxon>
    </lineage>
</organism>
<keyword evidence="3" id="KW-1185">Reference proteome</keyword>
<name>A0AAD8UZI1_9PEZI</name>
<dbReference type="PANTHER" id="PTHR38850">
    <property type="entry name" value="CERATO-PLATANIN"/>
    <property type="match status" value="1"/>
</dbReference>
<keyword evidence="1" id="KW-0812">Transmembrane</keyword>
<dbReference type="PANTHER" id="PTHR38850:SF2">
    <property type="entry name" value="CERATO-PLATANIN"/>
    <property type="match status" value="1"/>
</dbReference>
<dbReference type="GeneID" id="85443264"/>
<reference evidence="2" key="1">
    <citation type="submission" date="2021-06" db="EMBL/GenBank/DDBJ databases">
        <title>Comparative genomics, transcriptomics and evolutionary studies reveal genomic signatures of adaptation to plant cell wall in hemibiotrophic fungi.</title>
        <authorList>
            <consortium name="DOE Joint Genome Institute"/>
            <person name="Baroncelli R."/>
            <person name="Diaz J.F."/>
            <person name="Benocci T."/>
            <person name="Peng M."/>
            <person name="Battaglia E."/>
            <person name="Haridas S."/>
            <person name="Andreopoulos W."/>
            <person name="Labutti K."/>
            <person name="Pangilinan J."/>
            <person name="Floch G.L."/>
            <person name="Makela M.R."/>
            <person name="Henrissat B."/>
            <person name="Grigoriev I.V."/>
            <person name="Crouch J.A."/>
            <person name="De Vries R.P."/>
            <person name="Sukno S.A."/>
            <person name="Thon M.R."/>
        </authorList>
    </citation>
    <scope>NUCLEOTIDE SEQUENCE</scope>
    <source>
        <strain evidence="2">CBS 125086</strain>
    </source>
</reference>
<dbReference type="Gene3D" id="2.40.40.10">
    <property type="entry name" value="RlpA-like domain"/>
    <property type="match status" value="1"/>
</dbReference>
<proteinExistence type="predicted"/>
<evidence type="ECO:0000313" key="3">
    <source>
        <dbReference type="Proteomes" id="UP001230504"/>
    </source>
</evidence>
<evidence type="ECO:0000256" key="1">
    <source>
        <dbReference type="SAM" id="Phobius"/>
    </source>
</evidence>
<dbReference type="Proteomes" id="UP001230504">
    <property type="component" value="Unassembled WGS sequence"/>
</dbReference>
<keyword evidence="1" id="KW-0472">Membrane</keyword>
<protein>
    <recommendedName>
        <fullName evidence="4">Cerato-platanin</fullName>
    </recommendedName>
</protein>
<comment type="caution">
    <text evidence="2">The sequence shown here is derived from an EMBL/GenBank/DDBJ whole genome shotgun (WGS) entry which is preliminary data.</text>
</comment>
<feature type="transmembrane region" description="Helical" evidence="1">
    <location>
        <begin position="21"/>
        <end position="39"/>
    </location>
</feature>
<accession>A0AAD8UZI1</accession>
<evidence type="ECO:0000313" key="2">
    <source>
        <dbReference type="EMBL" id="KAK1573193.1"/>
    </source>
</evidence>
<sequence>MDRRGRHRLAARVSDISSFRLMFNVFVPSLVGVAFWYISPSIITLYGGLVLSPPPPSTHSLFNSLLLSFTPSAGSESSQIRYHSFERSISSFTPLQAQSSCPSTIALDQRDQLSSLPNHKQSLPEPLPHTSTSVNMFSITLSTFLAASASLVSAASIPVRDAGKSGSASITPHDAFSSSIGVLGCKIDINRVAYWPNSVGCDDICVKVSNGDRSVNLLRIDQSGGAFDISYDAWNYLSTGKSATDAPTEGGGIPMNWETVPASECKDLLKDGGRLPLSAANSMNYLSSCLAQPESFVAKNHALFNIQNSACTWGVDEECKLDLAVSNQASCPSGLGSIKALTSLPVENIAYGTGKLSVALQ</sequence>
<dbReference type="InterPro" id="IPR036908">
    <property type="entry name" value="RlpA-like_sf"/>
</dbReference>
<keyword evidence="1" id="KW-1133">Transmembrane helix</keyword>
<gene>
    <name evidence="2" type="ORF">LY79DRAFT_569080</name>
</gene>
<dbReference type="RefSeq" id="XP_060408850.1">
    <property type="nucleotide sequence ID" value="XM_060559024.1"/>
</dbReference>
<evidence type="ECO:0008006" key="4">
    <source>
        <dbReference type="Google" id="ProtNLM"/>
    </source>
</evidence>